<name>A0ABT8L5C9_9BACT</name>
<gene>
    <name evidence="1" type="ORF">QQ020_12730</name>
</gene>
<dbReference type="Proteomes" id="UP001172083">
    <property type="component" value="Unassembled WGS sequence"/>
</dbReference>
<reference evidence="1" key="1">
    <citation type="submission" date="2023-06" db="EMBL/GenBank/DDBJ databases">
        <title>Genomic of Agaribacillus aureum.</title>
        <authorList>
            <person name="Wang G."/>
        </authorList>
    </citation>
    <scope>NUCLEOTIDE SEQUENCE</scope>
    <source>
        <strain evidence="1">BMA12</strain>
    </source>
</reference>
<evidence type="ECO:0000313" key="2">
    <source>
        <dbReference type="Proteomes" id="UP001172083"/>
    </source>
</evidence>
<accession>A0ABT8L5C9</accession>
<dbReference type="RefSeq" id="WP_346758240.1">
    <property type="nucleotide sequence ID" value="NZ_JAUJEB010000001.1"/>
</dbReference>
<organism evidence="1 2">
    <name type="scientific">Agaribacillus aureus</name>
    <dbReference type="NCBI Taxonomy" id="3051825"/>
    <lineage>
        <taxon>Bacteria</taxon>
        <taxon>Pseudomonadati</taxon>
        <taxon>Bacteroidota</taxon>
        <taxon>Cytophagia</taxon>
        <taxon>Cytophagales</taxon>
        <taxon>Splendidivirgaceae</taxon>
        <taxon>Agaribacillus</taxon>
    </lineage>
</organism>
<sequence length="289" mass="31983">MKATIFLKSFILLTTMPWNWSSESFQAKAQHADGWNISYTVPKDWTLYRTEGRLKMYMHQGMGSALFIAPALNQTLQGITNDIVNLAGVLNMQVQPTEPLNEQTINGKKVIVGAADFINKATHERQKSYGITVFGQNRTSLGMLVLSRPENIDISRKMLEDVVPTVRLGDPVENQQAVAALAGTWIYYSGANSPSIARSGSWSHSYEETVYFDGAGHYNWRSSSHVAATSDQRGNYQSSASNIGGNNSKGTYTVIENTLIVNNEQSSFAYDFQLFGGKLISGGRTFLRE</sequence>
<keyword evidence="2" id="KW-1185">Reference proteome</keyword>
<protein>
    <submittedName>
        <fullName evidence="1">Uncharacterized protein</fullName>
    </submittedName>
</protein>
<comment type="caution">
    <text evidence="1">The sequence shown here is derived from an EMBL/GenBank/DDBJ whole genome shotgun (WGS) entry which is preliminary data.</text>
</comment>
<dbReference type="EMBL" id="JAUJEB010000001">
    <property type="protein sequence ID" value="MDN5212923.1"/>
    <property type="molecule type" value="Genomic_DNA"/>
</dbReference>
<proteinExistence type="predicted"/>
<evidence type="ECO:0000313" key="1">
    <source>
        <dbReference type="EMBL" id="MDN5212923.1"/>
    </source>
</evidence>